<comment type="caution">
    <text evidence="1">The sequence shown here is derived from an EMBL/GenBank/DDBJ whole genome shotgun (WGS) entry which is preliminary data.</text>
</comment>
<accession>A0ABN8PDE5</accession>
<reference evidence="1 2" key="1">
    <citation type="submission" date="2022-05" db="EMBL/GenBank/DDBJ databases">
        <authorList>
            <consortium name="Genoscope - CEA"/>
            <person name="William W."/>
        </authorList>
    </citation>
    <scope>NUCLEOTIDE SEQUENCE [LARGE SCALE GENOMIC DNA]</scope>
</reference>
<evidence type="ECO:0000313" key="1">
    <source>
        <dbReference type="EMBL" id="CAH3141553.1"/>
    </source>
</evidence>
<protein>
    <recommendedName>
        <fullName evidence="3">Reverse transcriptase domain-containing protein</fullName>
    </recommendedName>
</protein>
<gene>
    <name evidence="1" type="ORF">PEVE_00042222</name>
</gene>
<keyword evidence="2" id="KW-1185">Reference proteome</keyword>
<name>A0ABN8PDE5_9CNID</name>
<dbReference type="Proteomes" id="UP001159427">
    <property type="component" value="Unassembled WGS sequence"/>
</dbReference>
<evidence type="ECO:0000313" key="2">
    <source>
        <dbReference type="Proteomes" id="UP001159427"/>
    </source>
</evidence>
<proteinExistence type="predicted"/>
<dbReference type="EMBL" id="CALNXI010000820">
    <property type="protein sequence ID" value="CAH3141553.1"/>
    <property type="molecule type" value="Genomic_DNA"/>
</dbReference>
<sequence length="120" mass="14052">MIHCYADDSQVYISFSPNNRAEQLAVVRNMEDCIRDIHSWMLNNDLKFNDDKTEFLIISSSQQLKKSTNNHLAFSANDNPLFFSTFGSITEEKQQLQETRAAFREDHETEIKRIEFTNIN</sequence>
<evidence type="ECO:0008006" key="3">
    <source>
        <dbReference type="Google" id="ProtNLM"/>
    </source>
</evidence>
<organism evidence="1 2">
    <name type="scientific">Porites evermanni</name>
    <dbReference type="NCBI Taxonomy" id="104178"/>
    <lineage>
        <taxon>Eukaryota</taxon>
        <taxon>Metazoa</taxon>
        <taxon>Cnidaria</taxon>
        <taxon>Anthozoa</taxon>
        <taxon>Hexacorallia</taxon>
        <taxon>Scleractinia</taxon>
        <taxon>Fungiina</taxon>
        <taxon>Poritidae</taxon>
        <taxon>Porites</taxon>
    </lineage>
</organism>